<gene>
    <name evidence="1" type="ORF">HS088_TW15G01013</name>
</gene>
<proteinExistence type="predicted"/>
<organism evidence="1 2">
    <name type="scientific">Tripterygium wilfordii</name>
    <name type="common">Thunder God vine</name>
    <dbReference type="NCBI Taxonomy" id="458696"/>
    <lineage>
        <taxon>Eukaryota</taxon>
        <taxon>Viridiplantae</taxon>
        <taxon>Streptophyta</taxon>
        <taxon>Embryophyta</taxon>
        <taxon>Tracheophyta</taxon>
        <taxon>Spermatophyta</taxon>
        <taxon>Magnoliopsida</taxon>
        <taxon>eudicotyledons</taxon>
        <taxon>Gunneridae</taxon>
        <taxon>Pentapetalae</taxon>
        <taxon>rosids</taxon>
        <taxon>fabids</taxon>
        <taxon>Celastrales</taxon>
        <taxon>Celastraceae</taxon>
        <taxon>Tripterygium</taxon>
    </lineage>
</organism>
<dbReference type="AlphaFoldDB" id="A0A7J7CNL5"/>
<comment type="caution">
    <text evidence="1">The sequence shown here is derived from an EMBL/GenBank/DDBJ whole genome shotgun (WGS) entry which is preliminary data.</text>
</comment>
<sequence>MNFSENMVGDNEDSSQLDYQIEDTSNTIDVRIGSIGASNQAMGGGFINLFLGVSQAALSLGDEIVSDARCTAESSGRRRIHEIRRMLLLYSRMFI</sequence>
<dbReference type="InParanoid" id="A0A7J7CNL5"/>
<dbReference type="EMBL" id="JAAARO010000015">
    <property type="protein sequence ID" value="KAF5735506.1"/>
    <property type="molecule type" value="Genomic_DNA"/>
</dbReference>
<keyword evidence="2" id="KW-1185">Reference proteome</keyword>
<evidence type="ECO:0000313" key="2">
    <source>
        <dbReference type="Proteomes" id="UP000593562"/>
    </source>
</evidence>
<reference evidence="1 2" key="1">
    <citation type="journal article" date="2020" name="Nat. Commun.">
        <title>Genome of Tripterygium wilfordii and identification of cytochrome P450 involved in triptolide biosynthesis.</title>
        <authorList>
            <person name="Tu L."/>
            <person name="Su P."/>
            <person name="Zhang Z."/>
            <person name="Gao L."/>
            <person name="Wang J."/>
            <person name="Hu T."/>
            <person name="Zhou J."/>
            <person name="Zhang Y."/>
            <person name="Zhao Y."/>
            <person name="Liu Y."/>
            <person name="Song Y."/>
            <person name="Tong Y."/>
            <person name="Lu Y."/>
            <person name="Yang J."/>
            <person name="Xu C."/>
            <person name="Jia M."/>
            <person name="Peters R.J."/>
            <person name="Huang L."/>
            <person name="Gao W."/>
        </authorList>
    </citation>
    <scope>NUCLEOTIDE SEQUENCE [LARGE SCALE GENOMIC DNA]</scope>
    <source>
        <strain evidence="2">cv. XIE 37</strain>
        <tissue evidence="1">Leaf</tissue>
    </source>
</reference>
<protein>
    <submittedName>
        <fullName evidence="1">Uncharacterized protein</fullName>
    </submittedName>
</protein>
<accession>A0A7J7CNL5</accession>
<dbReference type="Proteomes" id="UP000593562">
    <property type="component" value="Unassembled WGS sequence"/>
</dbReference>
<evidence type="ECO:0000313" key="1">
    <source>
        <dbReference type="EMBL" id="KAF5735506.1"/>
    </source>
</evidence>
<name>A0A7J7CNL5_TRIWF</name>